<proteinExistence type="predicted"/>
<dbReference type="EMBL" id="VBTY01000066">
    <property type="protein sequence ID" value="MDG3494834.1"/>
    <property type="molecule type" value="Genomic_DNA"/>
</dbReference>
<evidence type="ECO:0000313" key="2">
    <source>
        <dbReference type="Proteomes" id="UP001152872"/>
    </source>
</evidence>
<comment type="caution">
    <text evidence="1">The sequence shown here is derived from an EMBL/GenBank/DDBJ whole genome shotgun (WGS) entry which is preliminary data.</text>
</comment>
<protein>
    <submittedName>
        <fullName evidence="1">Uncharacterized protein</fullName>
    </submittedName>
</protein>
<dbReference type="Proteomes" id="UP001152872">
    <property type="component" value="Unassembled WGS sequence"/>
</dbReference>
<sequence>MLNYKTTYILICDRIKHNFSKMIAPNQVSTSDRLFIAPPQSDRPQSNITKQRSPLIKINKQRLPIHLSTTKRSP</sequence>
<name>A0A9X4RLC9_9CYAN</name>
<organism evidence="1 2">
    <name type="scientific">Pseudanabaena catenata USMAC16</name>
    <dbReference type="NCBI Taxonomy" id="1855837"/>
    <lineage>
        <taxon>Bacteria</taxon>
        <taxon>Bacillati</taxon>
        <taxon>Cyanobacteriota</taxon>
        <taxon>Cyanophyceae</taxon>
        <taxon>Pseudanabaenales</taxon>
        <taxon>Pseudanabaenaceae</taxon>
        <taxon>Pseudanabaena</taxon>
    </lineage>
</organism>
<gene>
    <name evidence="1" type="ORF">FEV09_09715</name>
</gene>
<accession>A0A9X4RLC9</accession>
<keyword evidence="2" id="KW-1185">Reference proteome</keyword>
<dbReference type="RefSeq" id="WP_040688005.1">
    <property type="nucleotide sequence ID" value="NZ_VBTY01000066.1"/>
</dbReference>
<reference evidence="1" key="1">
    <citation type="submission" date="2019-05" db="EMBL/GenBank/DDBJ databases">
        <title>Whole genome sequencing of Pseudanabaena catenata USMAC16.</title>
        <authorList>
            <person name="Khan Z."/>
            <person name="Omar W.M."/>
            <person name="Convey P."/>
            <person name="Merican F."/>
            <person name="Najimudin N."/>
        </authorList>
    </citation>
    <scope>NUCLEOTIDE SEQUENCE</scope>
    <source>
        <strain evidence="1">USMAC16</strain>
    </source>
</reference>
<evidence type="ECO:0000313" key="1">
    <source>
        <dbReference type="EMBL" id="MDG3494834.1"/>
    </source>
</evidence>
<dbReference type="AlphaFoldDB" id="A0A9X4RLC9"/>